<keyword evidence="6" id="KW-1185">Reference proteome</keyword>
<keyword evidence="2" id="KW-0732">Signal</keyword>
<dbReference type="InterPro" id="IPR051010">
    <property type="entry name" value="BCAA_transport"/>
</dbReference>
<evidence type="ECO:0000256" key="3">
    <source>
        <dbReference type="ARBA" id="ARBA00022970"/>
    </source>
</evidence>
<sequence length="403" mass="43530">MFGFAAPAARTAEPVRIGIMWPLTGNAAAAGQASKAAVEVALDIINNAHPELANLPLAATTGLPNLGGAKIEVTLVDHQGDPSMAQQLTTRLVTQDKVNALMGAYQSSCSFTATAVAERYGVPFMVGESAALNITGRGFKWVFRGTPIASDYARTYMRFFADLKKQGRKIDSIAVVNENTDYGTSVGDAIEAEAKQTGVPVAIRIPYSASSTDVSAQVLQLKQKQPDVVIFISYTADSILYMKTMRNLDYRPPMVIGDDTGFSDPSFIPAVSDVAQGAMNRSAWDIGKPGSTTYKINEMYKAKTGRDLDDTSARNMQSLFALADAINRAGSTDPEKIRDALAKTDLKPDQLMMGYQGVKFDETGQNILAATYLIQLQGKQYQLVWPETAANAKLQWPMAGWTQ</sequence>
<feature type="domain" description="Leucine-binding protein" evidence="4">
    <location>
        <begin position="14"/>
        <end position="377"/>
    </location>
</feature>
<dbReference type="STRING" id="1505087.AYJ54_37035"/>
<comment type="caution">
    <text evidence="5">The sequence shown here is derived from an EMBL/GenBank/DDBJ whole genome shotgun (WGS) entry which is preliminary data.</text>
</comment>
<comment type="similarity">
    <text evidence="1">Belongs to the leucine-binding protein family.</text>
</comment>
<dbReference type="InterPro" id="IPR028081">
    <property type="entry name" value="Leu-bd"/>
</dbReference>
<dbReference type="EMBL" id="LUUB01000132">
    <property type="protein sequence ID" value="OAE96204.1"/>
    <property type="molecule type" value="Genomic_DNA"/>
</dbReference>
<dbReference type="Gene3D" id="3.40.50.2300">
    <property type="match status" value="2"/>
</dbReference>
<dbReference type="Proteomes" id="UP000076959">
    <property type="component" value="Unassembled WGS sequence"/>
</dbReference>
<dbReference type="PANTHER" id="PTHR30483:SF37">
    <property type="entry name" value="ABC TRANSPORTER SUBSTRATE-BINDING PROTEIN"/>
    <property type="match status" value="1"/>
</dbReference>
<dbReference type="PANTHER" id="PTHR30483">
    <property type="entry name" value="LEUCINE-SPECIFIC-BINDING PROTEIN"/>
    <property type="match status" value="1"/>
</dbReference>
<evidence type="ECO:0000256" key="2">
    <source>
        <dbReference type="ARBA" id="ARBA00022729"/>
    </source>
</evidence>
<dbReference type="CDD" id="cd06340">
    <property type="entry name" value="PBP1_ABC_ligand_binding-like"/>
    <property type="match status" value="1"/>
</dbReference>
<dbReference type="InterPro" id="IPR028082">
    <property type="entry name" value="Peripla_BP_I"/>
</dbReference>
<evidence type="ECO:0000259" key="4">
    <source>
        <dbReference type="Pfam" id="PF13458"/>
    </source>
</evidence>
<dbReference type="SUPFAM" id="SSF53822">
    <property type="entry name" value="Periplasmic binding protein-like I"/>
    <property type="match status" value="1"/>
</dbReference>
<accession>A0A176Y5D3</accession>
<dbReference type="GO" id="GO:0006865">
    <property type="term" value="P:amino acid transport"/>
    <property type="evidence" value="ECO:0007669"/>
    <property type="project" value="UniProtKB-KW"/>
</dbReference>
<protein>
    <submittedName>
        <fullName evidence="5">Branched-chain amino acid ABC transporter substrate-binding protein</fullName>
    </submittedName>
</protein>
<dbReference type="AlphaFoldDB" id="A0A176Y5D3"/>
<gene>
    <name evidence="5" type="ORF">AYJ54_37035</name>
</gene>
<dbReference type="Pfam" id="PF13458">
    <property type="entry name" value="Peripla_BP_6"/>
    <property type="match status" value="1"/>
</dbReference>
<evidence type="ECO:0000313" key="6">
    <source>
        <dbReference type="Proteomes" id="UP000076959"/>
    </source>
</evidence>
<name>A0A176Y5D3_9BRAD</name>
<reference evidence="5 6" key="1">
    <citation type="submission" date="2016-03" db="EMBL/GenBank/DDBJ databases">
        <title>Draft Genome Sequence of the Strain BR 10245 (Bradyrhizobium sp.) isolated from nodules of Centrolobium paraense.</title>
        <authorList>
            <person name="Simoes-Araujo J.L.Sr."/>
            <person name="Barauna A.C."/>
            <person name="Silva K."/>
            <person name="Zilli J.E."/>
        </authorList>
    </citation>
    <scope>NUCLEOTIDE SEQUENCE [LARGE SCALE GENOMIC DNA]</scope>
    <source>
        <strain evidence="5 6">BR 10245</strain>
    </source>
</reference>
<evidence type="ECO:0000256" key="1">
    <source>
        <dbReference type="ARBA" id="ARBA00010062"/>
    </source>
</evidence>
<keyword evidence="3" id="KW-0029">Amino-acid transport</keyword>
<keyword evidence="3" id="KW-0813">Transport</keyword>
<organism evidence="5 6">
    <name type="scientific">Bradyrhizobium centrolobii</name>
    <dbReference type="NCBI Taxonomy" id="1505087"/>
    <lineage>
        <taxon>Bacteria</taxon>
        <taxon>Pseudomonadati</taxon>
        <taxon>Pseudomonadota</taxon>
        <taxon>Alphaproteobacteria</taxon>
        <taxon>Hyphomicrobiales</taxon>
        <taxon>Nitrobacteraceae</taxon>
        <taxon>Bradyrhizobium</taxon>
    </lineage>
</organism>
<evidence type="ECO:0000313" key="5">
    <source>
        <dbReference type="EMBL" id="OAE96204.1"/>
    </source>
</evidence>
<proteinExistence type="inferred from homology"/>